<keyword evidence="4" id="KW-0804">Transcription</keyword>
<evidence type="ECO:0000313" key="6">
    <source>
        <dbReference type="EMBL" id="AAM35194.1"/>
    </source>
</evidence>
<proteinExistence type="inferred from homology"/>
<dbReference type="Proteomes" id="UP000000576">
    <property type="component" value="Chromosome"/>
</dbReference>
<feature type="domain" description="HTH lysR-type" evidence="5">
    <location>
        <begin position="24"/>
        <end position="81"/>
    </location>
</feature>
<keyword evidence="2" id="KW-0805">Transcription regulation</keyword>
<dbReference type="SUPFAM" id="SSF53850">
    <property type="entry name" value="Periplasmic binding protein-like II"/>
    <property type="match status" value="1"/>
</dbReference>
<dbReference type="SUPFAM" id="SSF46785">
    <property type="entry name" value="Winged helix' DNA-binding domain"/>
    <property type="match status" value="1"/>
</dbReference>
<dbReference type="Gene3D" id="1.10.10.10">
    <property type="entry name" value="Winged helix-like DNA-binding domain superfamily/Winged helix DNA-binding domain"/>
    <property type="match status" value="1"/>
</dbReference>
<sequence>MGSLFHRLLQSCGFHERDSPMARDNFKDLLALIAIVREGSFTRAAAKLGVSQSALSHTIRGLEATLGLRLLTRTTRSVAPTEAGERLIQTVAPRFAEIEEALSALGEMRNTPAGTVRITATDYAARAILWPKLSRLLRDYPEIKVEIVVDNGLTDIVADRYDLGVRLGDQVEKDMIAARIAPDMRMAIVAAPSYLERRPIPKTPQDLTAHSCINLRMKTAGGIYAWELEKNGREVIVRVDGQLTFNGIYEALDAAVDGFGIAFVQEDLARPHIKAGRLRWVMKDWSPTWPGLHAFYPSRRHSSSAFNLVVDALRYKG</sequence>
<reference evidence="6 7" key="1">
    <citation type="journal article" date="2002" name="Nature">
        <title>Comparison of the genomes of two Xanthomonas pathogens with differing host specificities.</title>
        <authorList>
            <person name="da Silva A.C."/>
            <person name="Ferro J.A."/>
            <person name="Reinach F.C."/>
            <person name="Farah C.S."/>
            <person name="Furlan L.R."/>
            <person name="Quaggio R.B."/>
            <person name="Monteiro-Vitorello C.B."/>
            <person name="Van Sluys M.A."/>
            <person name="Almeida N.F."/>
            <person name="Alves L.M."/>
            <person name="do Amaral A.M."/>
            <person name="Bertolini M.C."/>
            <person name="Camargo L.E."/>
            <person name="Camarotte G."/>
            <person name="Cannavan F."/>
            <person name="Cardozo J."/>
            <person name="Chambergo F."/>
            <person name="Ciapina L.P."/>
            <person name="Cicarelli R.M."/>
            <person name="Coutinho L.L."/>
            <person name="Cursino-Santos J.R."/>
            <person name="El-Dorry H."/>
            <person name="Faria J.B."/>
            <person name="Ferreira A.J."/>
            <person name="Ferreira R.C."/>
            <person name="Ferro M.I."/>
            <person name="Formighieri E.F."/>
            <person name="Franco M.C."/>
            <person name="Greggio C.C."/>
            <person name="Gruber A."/>
            <person name="Katsuyama A.M."/>
            <person name="Kishi L.T."/>
            <person name="Leite R.P."/>
            <person name="Lemos E.G."/>
            <person name="Lemos M.V."/>
            <person name="Locali E.C."/>
            <person name="Machado M.A."/>
            <person name="Madeira A.M."/>
            <person name="Martinez-Rossi N.M."/>
            <person name="Martins E.C."/>
            <person name="Meidanis J."/>
            <person name="Menck C.F."/>
            <person name="Miyaki C.Y."/>
            <person name="Moon D.H."/>
            <person name="Moreira L.M."/>
            <person name="Novo M.T."/>
            <person name="Okura V.K."/>
            <person name="Oliveira M.C."/>
            <person name="Oliveira V.R."/>
            <person name="Pereira H.A."/>
            <person name="Rossi A."/>
            <person name="Sena J.A."/>
            <person name="Silva C."/>
            <person name="de Souza R.F."/>
            <person name="Spinola L.A."/>
            <person name="Takita M.A."/>
            <person name="Tamura R.E."/>
            <person name="Teixeira E.C."/>
            <person name="Tezza R.I."/>
            <person name="Trindade dos Santos M."/>
            <person name="Truffi D."/>
            <person name="Tsai S.M."/>
            <person name="White F.F."/>
            <person name="Setubal J.C."/>
            <person name="Kitajima J.P."/>
        </authorList>
    </citation>
    <scope>NUCLEOTIDE SEQUENCE [LARGE SCALE GENOMIC DNA]</scope>
    <source>
        <strain evidence="6 7">306</strain>
    </source>
</reference>
<evidence type="ECO:0000256" key="3">
    <source>
        <dbReference type="ARBA" id="ARBA00023125"/>
    </source>
</evidence>
<dbReference type="PANTHER" id="PTHR30537">
    <property type="entry name" value="HTH-TYPE TRANSCRIPTIONAL REGULATOR"/>
    <property type="match status" value="1"/>
</dbReference>
<dbReference type="PROSITE" id="PS50931">
    <property type="entry name" value="HTH_LYSR"/>
    <property type="match status" value="1"/>
</dbReference>
<protein>
    <submittedName>
        <fullName evidence="6">Transcriptional regulator lysR family</fullName>
    </submittedName>
</protein>
<gene>
    <name evidence="6" type="ordered locus">XAC0302</name>
</gene>
<dbReference type="Pfam" id="PF03466">
    <property type="entry name" value="LysR_substrate"/>
    <property type="match status" value="1"/>
</dbReference>
<dbReference type="FunFam" id="1.10.10.10:FF:000001">
    <property type="entry name" value="LysR family transcriptional regulator"/>
    <property type="match status" value="1"/>
</dbReference>
<evidence type="ECO:0000256" key="4">
    <source>
        <dbReference type="ARBA" id="ARBA00023163"/>
    </source>
</evidence>
<dbReference type="PRINTS" id="PR00039">
    <property type="entry name" value="HTHLYSR"/>
</dbReference>
<dbReference type="GO" id="GO:0006351">
    <property type="term" value="P:DNA-templated transcription"/>
    <property type="evidence" value="ECO:0007669"/>
    <property type="project" value="TreeGrafter"/>
</dbReference>
<dbReference type="Pfam" id="PF00126">
    <property type="entry name" value="HTH_1"/>
    <property type="match status" value="1"/>
</dbReference>
<evidence type="ECO:0000313" key="7">
    <source>
        <dbReference type="Proteomes" id="UP000000576"/>
    </source>
</evidence>
<comment type="similarity">
    <text evidence="1">Belongs to the LysR transcriptional regulatory family.</text>
</comment>
<dbReference type="AlphaFoldDB" id="A0AAI7ZCM2"/>
<dbReference type="GO" id="GO:0043565">
    <property type="term" value="F:sequence-specific DNA binding"/>
    <property type="evidence" value="ECO:0007669"/>
    <property type="project" value="TreeGrafter"/>
</dbReference>
<dbReference type="EMBL" id="AE008923">
    <property type="protein sequence ID" value="AAM35194.1"/>
    <property type="molecule type" value="Genomic_DNA"/>
</dbReference>
<evidence type="ECO:0000256" key="1">
    <source>
        <dbReference type="ARBA" id="ARBA00009437"/>
    </source>
</evidence>
<dbReference type="FunFam" id="3.40.190.290:FF:000012">
    <property type="entry name" value="Transcriptional regulator, LysR family"/>
    <property type="match status" value="1"/>
</dbReference>
<dbReference type="CDD" id="cd08474">
    <property type="entry name" value="PBP2_CrgA_like_5"/>
    <property type="match status" value="1"/>
</dbReference>
<dbReference type="InterPro" id="IPR005119">
    <property type="entry name" value="LysR_subst-bd"/>
</dbReference>
<keyword evidence="3" id="KW-0238">DNA-binding</keyword>
<organism evidence="6 7">
    <name type="scientific">Xanthomonas axonopodis pv. citri (strain 306)</name>
    <dbReference type="NCBI Taxonomy" id="190486"/>
    <lineage>
        <taxon>Bacteria</taxon>
        <taxon>Pseudomonadati</taxon>
        <taxon>Pseudomonadota</taxon>
        <taxon>Gammaproteobacteria</taxon>
        <taxon>Lysobacterales</taxon>
        <taxon>Lysobacteraceae</taxon>
        <taxon>Xanthomonas</taxon>
    </lineage>
</organism>
<dbReference type="InterPro" id="IPR058163">
    <property type="entry name" value="LysR-type_TF_proteobact-type"/>
</dbReference>
<dbReference type="InterPro" id="IPR036390">
    <property type="entry name" value="WH_DNA-bd_sf"/>
</dbReference>
<evidence type="ECO:0000256" key="2">
    <source>
        <dbReference type="ARBA" id="ARBA00023015"/>
    </source>
</evidence>
<dbReference type="Gene3D" id="3.40.190.290">
    <property type="match status" value="1"/>
</dbReference>
<dbReference type="KEGG" id="xac:XAC0302"/>
<evidence type="ECO:0000259" key="5">
    <source>
        <dbReference type="PROSITE" id="PS50931"/>
    </source>
</evidence>
<name>A0AAI7ZCM2_XANAC</name>
<dbReference type="InterPro" id="IPR000847">
    <property type="entry name" value="LysR_HTH_N"/>
</dbReference>
<accession>A0AAI7ZCM2</accession>
<dbReference type="InterPro" id="IPR036388">
    <property type="entry name" value="WH-like_DNA-bd_sf"/>
</dbReference>
<dbReference type="GO" id="GO:0003700">
    <property type="term" value="F:DNA-binding transcription factor activity"/>
    <property type="evidence" value="ECO:0007669"/>
    <property type="project" value="InterPro"/>
</dbReference>
<dbReference type="PANTHER" id="PTHR30537:SF1">
    <property type="entry name" value="HTH-TYPE TRANSCRIPTIONAL REGULATOR PGRR"/>
    <property type="match status" value="1"/>
</dbReference>